<name>A0ABS2YTA0_POLSE</name>
<dbReference type="Proteomes" id="UP001166052">
    <property type="component" value="Unassembled WGS sequence"/>
</dbReference>
<proteinExistence type="predicted"/>
<organism evidence="1 2">
    <name type="scientific">Polypterus senegalus</name>
    <name type="common">Senegal bichir</name>
    <dbReference type="NCBI Taxonomy" id="55291"/>
    <lineage>
        <taxon>Eukaryota</taxon>
        <taxon>Metazoa</taxon>
        <taxon>Chordata</taxon>
        <taxon>Craniata</taxon>
        <taxon>Vertebrata</taxon>
        <taxon>Euteleostomi</taxon>
        <taxon>Actinopterygii</taxon>
        <taxon>Polypteriformes</taxon>
        <taxon>Polypteridae</taxon>
        <taxon>Polypterus</taxon>
    </lineage>
</organism>
<protein>
    <submittedName>
        <fullName evidence="1">NAV2 protein</fullName>
    </submittedName>
</protein>
<comment type="caution">
    <text evidence="1">The sequence shown here is derived from an EMBL/GenBank/DDBJ whole genome shotgun (WGS) entry which is preliminary data.</text>
</comment>
<evidence type="ECO:0000313" key="2">
    <source>
        <dbReference type="Proteomes" id="UP001166052"/>
    </source>
</evidence>
<reference evidence="1" key="1">
    <citation type="journal article" date="2021" name="Cell">
        <title>Tracing the genetic footprints of vertebrate landing in non-teleost ray-finned fishes.</title>
        <authorList>
            <person name="Bi X."/>
            <person name="Wang K."/>
            <person name="Yang L."/>
            <person name="Pan H."/>
            <person name="Jiang H."/>
            <person name="Wei Q."/>
            <person name="Fang M."/>
            <person name="Yu H."/>
            <person name="Zhu C."/>
            <person name="Cai Y."/>
            <person name="He Y."/>
            <person name="Gan X."/>
            <person name="Zeng H."/>
            <person name="Yu D."/>
            <person name="Zhu Y."/>
            <person name="Jiang H."/>
            <person name="Qiu Q."/>
            <person name="Yang H."/>
            <person name="Zhang Y.E."/>
            <person name="Wang W."/>
            <person name="Zhu M."/>
            <person name="He S."/>
            <person name="Zhang G."/>
        </authorList>
    </citation>
    <scope>NUCLEOTIDE SEQUENCE</scope>
    <source>
        <strain evidence="1">Bchr_001</strain>
    </source>
</reference>
<evidence type="ECO:0000313" key="1">
    <source>
        <dbReference type="EMBL" id="MBN3289673.1"/>
    </source>
</evidence>
<feature type="non-terminal residue" evidence="1">
    <location>
        <position position="132"/>
    </location>
</feature>
<gene>
    <name evidence="1" type="primary">Nav2_0</name>
    <name evidence="1" type="ORF">GTO92_0021032</name>
</gene>
<keyword evidence="2" id="KW-1185">Reference proteome</keyword>
<feature type="non-terminal residue" evidence="1">
    <location>
        <position position="1"/>
    </location>
</feature>
<sequence length="132" mass="14078">MPAILVASKMKSGLPKPVHSAIPIQHLPARTPAPPSYLKLGSKLEVCKSTYSSQIPMKSPHGHDSDGDGTLHRASHVLDNGIDPQLMSKWCSLCGAGLDDKDPGIQADAGYSTFEVSQYFNFSALSQSTSLL</sequence>
<accession>A0ABS2YTA0</accession>
<dbReference type="EMBL" id="JAAWVN010004355">
    <property type="protein sequence ID" value="MBN3289673.1"/>
    <property type="molecule type" value="Genomic_DNA"/>
</dbReference>